<keyword evidence="1" id="KW-0472">Membrane</keyword>
<accession>A0A8T0D6D0</accession>
<dbReference type="AlphaFoldDB" id="A0A8T0D6D0"/>
<keyword evidence="1" id="KW-0812">Transmembrane</keyword>
<evidence type="ECO:0000313" key="2">
    <source>
        <dbReference type="EMBL" id="KAF8562534.1"/>
    </source>
</evidence>
<gene>
    <name evidence="2" type="ORF">P879_11942</name>
</gene>
<proteinExistence type="predicted"/>
<comment type="caution">
    <text evidence="2">The sequence shown here is derived from an EMBL/GenBank/DDBJ whole genome shotgun (WGS) entry which is preliminary data.</text>
</comment>
<evidence type="ECO:0000313" key="3">
    <source>
        <dbReference type="Proteomes" id="UP000699462"/>
    </source>
</evidence>
<dbReference type="Proteomes" id="UP000699462">
    <property type="component" value="Unassembled WGS sequence"/>
</dbReference>
<evidence type="ECO:0000256" key="1">
    <source>
        <dbReference type="SAM" id="Phobius"/>
    </source>
</evidence>
<protein>
    <submittedName>
        <fullName evidence="2">Uncharacterized protein</fullName>
    </submittedName>
</protein>
<organism evidence="2 3">
    <name type="scientific">Paragonimus westermani</name>
    <dbReference type="NCBI Taxonomy" id="34504"/>
    <lineage>
        <taxon>Eukaryota</taxon>
        <taxon>Metazoa</taxon>
        <taxon>Spiralia</taxon>
        <taxon>Lophotrochozoa</taxon>
        <taxon>Platyhelminthes</taxon>
        <taxon>Trematoda</taxon>
        <taxon>Digenea</taxon>
        <taxon>Plagiorchiida</taxon>
        <taxon>Troglotremata</taxon>
        <taxon>Troglotrematidae</taxon>
        <taxon>Paragonimus</taxon>
    </lineage>
</organism>
<feature type="transmembrane region" description="Helical" evidence="1">
    <location>
        <begin position="41"/>
        <end position="59"/>
    </location>
</feature>
<keyword evidence="3" id="KW-1185">Reference proteome</keyword>
<sequence length="88" mass="10060">MLCRESLGCWILPCLLASEGFVVLLRLFVSSVLCFFFSGRFFSIWSFSFYVAVLGVYVLNRKFSALALQAVGDRHMLNIHRWCSSVNL</sequence>
<reference evidence="2 3" key="1">
    <citation type="submission" date="2019-07" db="EMBL/GenBank/DDBJ databases">
        <title>Annotation for the trematode Paragonimus westermani.</title>
        <authorList>
            <person name="Choi Y.-J."/>
        </authorList>
    </citation>
    <scope>NUCLEOTIDE SEQUENCE [LARGE SCALE GENOMIC DNA]</scope>
    <source>
        <strain evidence="2">180907_Pwestermani</strain>
    </source>
</reference>
<feature type="transmembrane region" description="Helical" evidence="1">
    <location>
        <begin position="7"/>
        <end position="29"/>
    </location>
</feature>
<name>A0A8T0D6D0_9TREM</name>
<dbReference type="EMBL" id="JTDF01019449">
    <property type="protein sequence ID" value="KAF8562534.1"/>
    <property type="molecule type" value="Genomic_DNA"/>
</dbReference>
<keyword evidence="1" id="KW-1133">Transmembrane helix</keyword>